<evidence type="ECO:0000313" key="3">
    <source>
        <dbReference type="Proteomes" id="UP000383932"/>
    </source>
</evidence>
<dbReference type="Pfam" id="PF17667">
    <property type="entry name" value="Pkinase_fungal"/>
    <property type="match status" value="1"/>
</dbReference>
<name>A0A5N5Q916_9AGAM</name>
<comment type="caution">
    <text evidence="2">The sequence shown here is derived from an EMBL/GenBank/DDBJ whole genome shotgun (WGS) entry which is preliminary data.</text>
</comment>
<dbReference type="InterPro" id="IPR040976">
    <property type="entry name" value="Pkinase_fungal"/>
</dbReference>
<proteinExistence type="predicted"/>
<feature type="domain" description="Fungal-type protein kinase" evidence="1">
    <location>
        <begin position="11"/>
        <end position="210"/>
    </location>
</feature>
<accession>A0A5N5Q916</accession>
<gene>
    <name evidence="2" type="ORF">CTheo_8643</name>
</gene>
<dbReference type="AlphaFoldDB" id="A0A5N5Q916"/>
<reference evidence="2 3" key="1">
    <citation type="journal article" date="2019" name="Fungal Biol. Biotechnol.">
        <title>Draft genome sequence of fastidious pathogen Ceratobasidium theobromae, which causes vascular-streak dieback in Theobroma cacao.</title>
        <authorList>
            <person name="Ali S.S."/>
            <person name="Asman A."/>
            <person name="Shao J."/>
            <person name="Firmansyah A.P."/>
            <person name="Susilo A.W."/>
            <person name="Rosmana A."/>
            <person name="McMahon P."/>
            <person name="Junaid M."/>
            <person name="Guest D."/>
            <person name="Kheng T.Y."/>
            <person name="Meinhardt L.W."/>
            <person name="Bailey B.A."/>
        </authorList>
    </citation>
    <scope>NUCLEOTIDE SEQUENCE [LARGE SCALE GENOMIC DNA]</scope>
    <source>
        <strain evidence="2 3">CT2</strain>
    </source>
</reference>
<protein>
    <recommendedName>
        <fullName evidence="1">Fungal-type protein kinase domain-containing protein</fullName>
    </recommendedName>
</protein>
<evidence type="ECO:0000313" key="2">
    <source>
        <dbReference type="EMBL" id="KAB5587916.1"/>
    </source>
</evidence>
<evidence type="ECO:0000259" key="1">
    <source>
        <dbReference type="Pfam" id="PF17667"/>
    </source>
</evidence>
<keyword evidence="3" id="KW-1185">Reference proteome</keyword>
<sequence length="329" mass="37616">MGGTIKERMGLVTPNIGQPLDKITSLRQLLCVMYDVCALQRNLYRKANILHWDISDINIMEVPKEDLESYERCTEGYDGVKYINQVLAKDREVKPKPACLIIALGNHCADRMLIVEGAKMPAAQTGAPKFIACSISSGKVFRHFIPSENLMPKLEGRALELYDFLNETQYEWFNRAIDDAPLLDRKSPTLQFRHQLFHDAESVFWVIAWTLTRSMRPSPEAEVEWHSDLKAFTHAMNSHIPGPDQLDLRRCLEPDLGTWSNILHQDLASMAPMISQMHDCIWPDWILRDKVDPKHSHEALMRLLLTEIVRIDDTVDISLTIGTRSLPST</sequence>
<dbReference type="EMBL" id="SSOP01000683">
    <property type="protein sequence ID" value="KAB5587916.1"/>
    <property type="molecule type" value="Genomic_DNA"/>
</dbReference>
<dbReference type="Proteomes" id="UP000383932">
    <property type="component" value="Unassembled WGS sequence"/>
</dbReference>
<dbReference type="OrthoDB" id="5569250at2759"/>
<organism evidence="2 3">
    <name type="scientific">Ceratobasidium theobromae</name>
    <dbReference type="NCBI Taxonomy" id="1582974"/>
    <lineage>
        <taxon>Eukaryota</taxon>
        <taxon>Fungi</taxon>
        <taxon>Dikarya</taxon>
        <taxon>Basidiomycota</taxon>
        <taxon>Agaricomycotina</taxon>
        <taxon>Agaricomycetes</taxon>
        <taxon>Cantharellales</taxon>
        <taxon>Ceratobasidiaceae</taxon>
        <taxon>Ceratobasidium</taxon>
    </lineage>
</organism>